<dbReference type="Pfam" id="PF00595">
    <property type="entry name" value="PDZ"/>
    <property type="match status" value="1"/>
</dbReference>
<evidence type="ECO:0000256" key="1">
    <source>
        <dbReference type="ARBA" id="ARBA00004316"/>
    </source>
</evidence>
<dbReference type="Gene3D" id="2.30.42.10">
    <property type="match status" value="1"/>
</dbReference>
<reference evidence="5" key="1">
    <citation type="submission" date="2022-11" db="UniProtKB">
        <authorList>
            <consortium name="EnsemblMetazoa"/>
        </authorList>
    </citation>
    <scope>IDENTIFICATION</scope>
</reference>
<dbReference type="InterPro" id="IPR001478">
    <property type="entry name" value="PDZ"/>
</dbReference>
<dbReference type="Pfam" id="PF21219">
    <property type="entry name" value="USH1C_N"/>
    <property type="match status" value="1"/>
</dbReference>
<dbReference type="KEGG" id="epa:110242221"/>
<dbReference type="OrthoDB" id="7734647at2759"/>
<dbReference type="RefSeq" id="XP_028515811.1">
    <property type="nucleotide sequence ID" value="XM_028660010.1"/>
</dbReference>
<evidence type="ECO:0000256" key="3">
    <source>
        <dbReference type="ARBA" id="ARBA00023273"/>
    </source>
</evidence>
<dbReference type="InterPro" id="IPR036034">
    <property type="entry name" value="PDZ_sf"/>
</dbReference>
<dbReference type="AlphaFoldDB" id="A0A913YNN0"/>
<protein>
    <recommendedName>
        <fullName evidence="4">PDZ domain-containing protein</fullName>
    </recommendedName>
</protein>
<dbReference type="SMART" id="SM00228">
    <property type="entry name" value="PDZ"/>
    <property type="match status" value="1"/>
</dbReference>
<evidence type="ECO:0000313" key="6">
    <source>
        <dbReference type="Proteomes" id="UP000887567"/>
    </source>
</evidence>
<dbReference type="EnsemblMetazoa" id="XM_028660010.1">
    <property type="protein sequence ID" value="XP_028515811.1"/>
    <property type="gene ID" value="LOC110242221"/>
</dbReference>
<evidence type="ECO:0000313" key="5">
    <source>
        <dbReference type="EnsemblMetazoa" id="XP_028515811.1"/>
    </source>
</evidence>
<comment type="subcellular location">
    <subcellularLocation>
        <location evidence="1">Cell projection</location>
    </subcellularLocation>
</comment>
<keyword evidence="6" id="KW-1185">Reference proteome</keyword>
<dbReference type="Gene3D" id="1.20.1160.20">
    <property type="match status" value="1"/>
</dbReference>
<dbReference type="Proteomes" id="UP000887567">
    <property type="component" value="Unplaced"/>
</dbReference>
<proteinExistence type="predicted"/>
<keyword evidence="2" id="KW-0677">Repeat</keyword>
<feature type="domain" description="PDZ" evidence="4">
    <location>
        <begin position="99"/>
        <end position="168"/>
    </location>
</feature>
<dbReference type="PROSITE" id="PS50106">
    <property type="entry name" value="PDZ"/>
    <property type="match status" value="1"/>
</dbReference>
<dbReference type="SUPFAM" id="SSF50156">
    <property type="entry name" value="PDZ domain-like"/>
    <property type="match status" value="1"/>
</dbReference>
<dbReference type="InterPro" id="IPR051844">
    <property type="entry name" value="USH2_Complex_Protein"/>
</dbReference>
<evidence type="ECO:0000259" key="4">
    <source>
        <dbReference type="PROSITE" id="PS50106"/>
    </source>
</evidence>
<dbReference type="GO" id="GO:0005886">
    <property type="term" value="C:plasma membrane"/>
    <property type="evidence" value="ECO:0007669"/>
    <property type="project" value="TreeGrafter"/>
</dbReference>
<evidence type="ECO:0000256" key="2">
    <source>
        <dbReference type="ARBA" id="ARBA00022737"/>
    </source>
</evidence>
<dbReference type="PANTHER" id="PTHR23116">
    <property type="entry name" value="PDZ DOMAIN CONTAINING WHIRLIN AND HARMONIN-RELATED"/>
    <property type="match status" value="1"/>
</dbReference>
<dbReference type="InterPro" id="IPR030237">
    <property type="entry name" value="Harmonin_N"/>
</dbReference>
<dbReference type="GeneID" id="110242221"/>
<name>A0A913YNN0_EXADI</name>
<organism evidence="5 6">
    <name type="scientific">Exaiptasia diaphana</name>
    <name type="common">Tropical sea anemone</name>
    <name type="synonym">Aiptasia pulchella</name>
    <dbReference type="NCBI Taxonomy" id="2652724"/>
    <lineage>
        <taxon>Eukaryota</taxon>
        <taxon>Metazoa</taxon>
        <taxon>Cnidaria</taxon>
        <taxon>Anthozoa</taxon>
        <taxon>Hexacorallia</taxon>
        <taxon>Actiniaria</taxon>
        <taxon>Aiptasiidae</taxon>
        <taxon>Exaiptasia</taxon>
    </lineage>
</organism>
<keyword evidence="3" id="KW-0966">Cell projection</keyword>
<dbReference type="PANTHER" id="PTHR23116:SF29">
    <property type="entry name" value="PDZ DOMAIN-CONTAINING PROTEIN 7"/>
    <property type="match status" value="1"/>
</dbReference>
<sequence length="211" mass="24092">MERGFEQENLYTISKHAAEFKTKVKVLIDNEEEKIALFNALKSYHESQKLSVLVQDIRSILNTPKRYPLYRDVRYLINPGDSEAFLKLIPQSPSDGIHVVRIHRTGKEEAGFSIRGGREHKVGVFVSFVQRGSPADIVGLKAGDEILSVNNLILNEATHEEVVNLLRSRRVLVLKVKSTGKVPCKILDCIRWEEVQDKENVYYHPDLLVKD</sequence>
<dbReference type="GO" id="GO:0042995">
    <property type="term" value="C:cell projection"/>
    <property type="evidence" value="ECO:0007669"/>
    <property type="project" value="UniProtKB-SubCell"/>
</dbReference>
<accession>A0A913YNN0</accession>